<dbReference type="GO" id="GO:0005576">
    <property type="term" value="C:extracellular region"/>
    <property type="evidence" value="ECO:0007669"/>
    <property type="project" value="InterPro"/>
</dbReference>
<evidence type="ECO:0000313" key="12">
    <source>
        <dbReference type="EMBL" id="KAI1518770.1"/>
    </source>
</evidence>
<feature type="disulfide bond" evidence="9">
    <location>
        <begin position="164"/>
        <end position="171"/>
    </location>
</feature>
<dbReference type="PANTHER" id="PTHR48250">
    <property type="entry name" value="CUTINASE 2-RELATED"/>
    <property type="match status" value="1"/>
</dbReference>
<protein>
    <recommendedName>
        <fullName evidence="2">cutinase</fullName>
        <ecNumber evidence="2">3.1.1.74</ecNumber>
    </recommendedName>
</protein>
<keyword evidence="5" id="KW-0378">Hydrolase</keyword>
<comment type="caution">
    <text evidence="12">The sequence shown here is derived from an EMBL/GenBank/DDBJ whole genome shotgun (WGS) entry which is preliminary data.</text>
</comment>
<feature type="signal peptide" evidence="10">
    <location>
        <begin position="1"/>
        <end position="22"/>
    </location>
</feature>
<evidence type="ECO:0000256" key="1">
    <source>
        <dbReference type="ARBA" id="ARBA00007534"/>
    </source>
</evidence>
<reference evidence="14" key="4">
    <citation type="journal article" date="2022" name="Microb. Genom.">
        <title>A global pangenome for the wheat fungal pathogen Pyrenophora tritici-repentis and prediction of effector protein structural homology.</title>
        <authorList>
            <person name="Moolhuijzen P.M."/>
            <person name="See P.T."/>
            <person name="Shi G."/>
            <person name="Powell H.R."/>
            <person name="Cockram J."/>
            <person name="Jorgensen L.N."/>
            <person name="Benslimane H."/>
            <person name="Strelkov S.E."/>
            <person name="Turner J."/>
            <person name="Liu Z."/>
            <person name="Moffat C.S."/>
        </authorList>
    </citation>
    <scope>NUCLEOTIDE SEQUENCE [LARGE SCALE GENOMIC DNA]</scope>
</reference>
<dbReference type="SUPFAM" id="SSF53474">
    <property type="entry name" value="alpha/beta-Hydrolases"/>
    <property type="match status" value="1"/>
</dbReference>
<comment type="catalytic activity">
    <reaction evidence="7">
        <text>cutin + H2O = cutin monomers.</text>
        <dbReference type="EC" id="3.1.1.74"/>
    </reaction>
</comment>
<evidence type="ECO:0000313" key="11">
    <source>
        <dbReference type="EMBL" id="KAF7574703.1"/>
    </source>
</evidence>
<feature type="active site" description="Nucleophile" evidence="8">
    <location>
        <position position="116"/>
    </location>
</feature>
<dbReference type="EMBL" id="NRDI02000002">
    <property type="protein sequence ID" value="KAI1518770.1"/>
    <property type="molecule type" value="Genomic_DNA"/>
</dbReference>
<keyword evidence="4 10" id="KW-0732">Signal</keyword>
<sequence length="223" mass="22243">MKSVLFFLPATTLAALTSITQNDVTNGSGCKAMTILFARGTTELGNMGSVAGPPFVSAVGAMMGASNVAVQGIAYPADVPGFLVGGDAGGSKLMATMVGQVRAACPDTTLVMAGYSQGGQLVHNAASMLSAADTAFVSSSVIFGDPNNGKPVGNVAAADTKIICATGDLICAGQAVILPPHLSYGANAGQAANFVVGKMAAAKAKRDLLPGLAPERVAKFYVS</sequence>
<evidence type="ECO:0000256" key="10">
    <source>
        <dbReference type="SAM" id="SignalP"/>
    </source>
</evidence>
<keyword evidence="14" id="KW-1185">Reference proteome</keyword>
<dbReference type="Proteomes" id="UP000245464">
    <property type="component" value="Chromosome 2"/>
</dbReference>
<reference evidence="12" key="2">
    <citation type="submission" date="2021-05" db="EMBL/GenBank/DDBJ databases">
        <authorList>
            <person name="Moolhuijzen P.M."/>
            <person name="Moffat C.S."/>
        </authorList>
    </citation>
    <scope>NUCLEOTIDE SEQUENCE</scope>
    <source>
        <strain evidence="12">86-124</strain>
    </source>
</reference>
<evidence type="ECO:0000256" key="5">
    <source>
        <dbReference type="ARBA" id="ARBA00022801"/>
    </source>
</evidence>
<dbReference type="SMART" id="SM01110">
    <property type="entry name" value="Cutinase"/>
    <property type="match status" value="1"/>
</dbReference>
<feature type="active site" evidence="8">
    <location>
        <position position="168"/>
    </location>
</feature>
<evidence type="ECO:0000313" key="13">
    <source>
        <dbReference type="Proteomes" id="UP000245464"/>
    </source>
</evidence>
<evidence type="ECO:0000256" key="4">
    <source>
        <dbReference type="ARBA" id="ARBA00022729"/>
    </source>
</evidence>
<evidence type="ECO:0000256" key="8">
    <source>
        <dbReference type="PIRSR" id="PIRSR611150-1"/>
    </source>
</evidence>
<dbReference type="AlphaFoldDB" id="A0A2W1GFZ6"/>
<evidence type="ECO:0000256" key="3">
    <source>
        <dbReference type="ARBA" id="ARBA00022487"/>
    </source>
</evidence>
<dbReference type="Proteomes" id="UP000249757">
    <property type="component" value="Unassembled WGS sequence"/>
</dbReference>
<dbReference type="PRINTS" id="PR00129">
    <property type="entry name" value="CUTINASE"/>
</dbReference>
<evidence type="ECO:0000256" key="6">
    <source>
        <dbReference type="ARBA" id="ARBA00023157"/>
    </source>
</evidence>
<dbReference type="InterPro" id="IPR000675">
    <property type="entry name" value="Cutinase/axe"/>
</dbReference>
<keyword evidence="3" id="KW-0719">Serine esterase</keyword>
<evidence type="ECO:0000256" key="9">
    <source>
        <dbReference type="PIRSR" id="PIRSR611150-2"/>
    </source>
</evidence>
<feature type="active site" description="Proton donor/acceptor" evidence="8">
    <location>
        <position position="181"/>
    </location>
</feature>
<reference evidence="12" key="3">
    <citation type="journal article" date="2022" name="bioRxiv">
        <title>A global pangenome for the wheat fungal pathogen Pyrenophora tritici-repentis and prediction of effector protein structural homology.</title>
        <authorList>
            <person name="Moolhuijzen P."/>
            <person name="See P.T."/>
            <person name="Shi G."/>
            <person name="Powell H.R."/>
            <person name="Cockram J."/>
            <person name="Jorgensen L.N."/>
            <person name="Benslimane H."/>
            <person name="Strelkov S.E."/>
            <person name="Turner J."/>
            <person name="Liu Z."/>
            <person name="Moffat C.S."/>
        </authorList>
    </citation>
    <scope>NUCLEOTIDE SEQUENCE</scope>
    <source>
        <strain evidence="12">86-124</strain>
    </source>
</reference>
<feature type="chain" id="PRO_5042701196" description="cutinase" evidence="10">
    <location>
        <begin position="23"/>
        <end position="223"/>
    </location>
</feature>
<comment type="similarity">
    <text evidence="1">Belongs to the cutinase family.</text>
</comment>
<keyword evidence="6 9" id="KW-1015">Disulfide bond</keyword>
<dbReference type="EC" id="3.1.1.74" evidence="2"/>
<dbReference type="Pfam" id="PF01083">
    <property type="entry name" value="Cutinase"/>
    <property type="match status" value="1"/>
</dbReference>
<evidence type="ECO:0000256" key="7">
    <source>
        <dbReference type="ARBA" id="ARBA00034045"/>
    </source>
</evidence>
<gene>
    <name evidence="12" type="ORF">Ptr86124_001898</name>
    <name evidence="11" type="ORF">PtrM4_063270</name>
</gene>
<evidence type="ECO:0000313" key="14">
    <source>
        <dbReference type="Proteomes" id="UP000249757"/>
    </source>
</evidence>
<dbReference type="Gene3D" id="3.40.50.1820">
    <property type="entry name" value="alpha/beta hydrolase"/>
    <property type="match status" value="1"/>
</dbReference>
<dbReference type="OMA" id="MSICAGG"/>
<dbReference type="PANTHER" id="PTHR48250:SF1">
    <property type="entry name" value="CUTINASE"/>
    <property type="match status" value="1"/>
</dbReference>
<dbReference type="GO" id="GO:0016052">
    <property type="term" value="P:carbohydrate catabolic process"/>
    <property type="evidence" value="ECO:0007669"/>
    <property type="project" value="TreeGrafter"/>
</dbReference>
<organism evidence="12 14">
    <name type="scientific">Pyrenophora tritici-repentis</name>
    <dbReference type="NCBI Taxonomy" id="45151"/>
    <lineage>
        <taxon>Eukaryota</taxon>
        <taxon>Fungi</taxon>
        <taxon>Dikarya</taxon>
        <taxon>Ascomycota</taxon>
        <taxon>Pezizomycotina</taxon>
        <taxon>Dothideomycetes</taxon>
        <taxon>Pleosporomycetidae</taxon>
        <taxon>Pleosporales</taxon>
        <taxon>Pleosporineae</taxon>
        <taxon>Pleosporaceae</taxon>
        <taxon>Pyrenophora</taxon>
    </lineage>
</organism>
<proteinExistence type="inferred from homology"/>
<dbReference type="InterPro" id="IPR011150">
    <property type="entry name" value="Cutinase_monf"/>
</dbReference>
<dbReference type="InterPro" id="IPR029058">
    <property type="entry name" value="AB_hydrolase_fold"/>
</dbReference>
<dbReference type="OrthoDB" id="2975078at2759"/>
<feature type="disulfide bond" evidence="9">
    <location>
        <begin position="30"/>
        <end position="105"/>
    </location>
</feature>
<name>A0A2W1GFZ6_9PLEO</name>
<dbReference type="GO" id="GO:0050525">
    <property type="term" value="F:cutinase activity"/>
    <property type="evidence" value="ECO:0007669"/>
    <property type="project" value="UniProtKB-EC"/>
</dbReference>
<evidence type="ECO:0000256" key="2">
    <source>
        <dbReference type="ARBA" id="ARBA00013095"/>
    </source>
</evidence>
<accession>A0A2W1GFZ6</accession>
<reference evidence="11 13" key="1">
    <citation type="journal article" date="2018" name="BMC Genomics">
        <title>Comparative genomics of the wheat fungal pathogen Pyrenophora tritici-repentis reveals chromosomal variations and genome plasticity.</title>
        <authorList>
            <person name="Moolhuijzen P."/>
            <person name="See P.T."/>
            <person name="Hane J.K."/>
            <person name="Shi G."/>
            <person name="Liu Z."/>
            <person name="Oliver R.P."/>
            <person name="Moffat C.S."/>
        </authorList>
    </citation>
    <scope>NUCLEOTIDE SEQUENCE [LARGE SCALE GENOMIC DNA]</scope>
    <source>
        <strain evidence="11">M4</strain>
    </source>
</reference>
<dbReference type="EMBL" id="NQIK02000002">
    <property type="protein sequence ID" value="KAF7574703.1"/>
    <property type="molecule type" value="Genomic_DNA"/>
</dbReference>